<proteinExistence type="predicted"/>
<reference evidence="2 3" key="1">
    <citation type="journal article" date="2018" name="Sci. Rep.">
        <title>Comparative genomics provides insights into the lifestyle and reveals functional heterogeneity of dark septate endophytic fungi.</title>
        <authorList>
            <person name="Knapp D.G."/>
            <person name="Nemeth J.B."/>
            <person name="Barry K."/>
            <person name="Hainaut M."/>
            <person name="Henrissat B."/>
            <person name="Johnson J."/>
            <person name="Kuo A."/>
            <person name="Lim J.H.P."/>
            <person name="Lipzen A."/>
            <person name="Nolan M."/>
            <person name="Ohm R.A."/>
            <person name="Tamas L."/>
            <person name="Grigoriev I.V."/>
            <person name="Spatafora J.W."/>
            <person name="Nagy L.G."/>
            <person name="Kovacs G.M."/>
        </authorList>
    </citation>
    <scope>NUCLEOTIDE SEQUENCE [LARGE SCALE GENOMIC DNA]</scope>
    <source>
        <strain evidence="2 3">DSE2036</strain>
    </source>
</reference>
<sequence length="238" mass="25603">RTCPSNRLTEPKINALVTKSPSCPDGNGDIFTTDDGAHWTLQCCTHGSIPNRIPGTESVVPTFQDCAAKCSTTNGCQSFQFTSAVEGLNAAIGRCQLFSTGSFSAEVCTDHSHDYAYITSPPAINSPDTLTVACADVKCPIVNGPTNCPLGENQHYKSQSGELFHMDCEKRHGTSVIKEDEQPTFKHCMDACSKYIPCHSVDYHSTSKRCYYSNHHGTPSLDATGFQSAFSIGCVGAC</sequence>
<evidence type="ECO:0000259" key="1">
    <source>
        <dbReference type="PROSITE" id="PS50948"/>
    </source>
</evidence>
<keyword evidence="3" id="KW-1185">Reference proteome</keyword>
<dbReference type="Proteomes" id="UP000244855">
    <property type="component" value="Unassembled WGS sequence"/>
</dbReference>
<feature type="non-terminal residue" evidence="2">
    <location>
        <position position="1"/>
    </location>
</feature>
<accession>A0A2V1DIZ4</accession>
<organism evidence="2 3">
    <name type="scientific">Periconia macrospinosa</name>
    <dbReference type="NCBI Taxonomy" id="97972"/>
    <lineage>
        <taxon>Eukaryota</taxon>
        <taxon>Fungi</taxon>
        <taxon>Dikarya</taxon>
        <taxon>Ascomycota</taxon>
        <taxon>Pezizomycotina</taxon>
        <taxon>Dothideomycetes</taxon>
        <taxon>Pleosporomycetidae</taxon>
        <taxon>Pleosporales</taxon>
        <taxon>Massarineae</taxon>
        <taxon>Periconiaceae</taxon>
        <taxon>Periconia</taxon>
    </lineage>
</organism>
<dbReference type="SUPFAM" id="SSF57414">
    <property type="entry name" value="Hairpin loop containing domain-like"/>
    <property type="match status" value="1"/>
</dbReference>
<dbReference type="OrthoDB" id="4388755at2759"/>
<protein>
    <recommendedName>
        <fullName evidence="1">Apple domain-containing protein</fullName>
    </recommendedName>
</protein>
<feature type="domain" description="Apple" evidence="1">
    <location>
        <begin position="44"/>
        <end position="120"/>
    </location>
</feature>
<dbReference type="EMBL" id="KZ805419">
    <property type="protein sequence ID" value="PVH98166.1"/>
    <property type="molecule type" value="Genomic_DNA"/>
</dbReference>
<gene>
    <name evidence="2" type="ORF">DM02DRAFT_466281</name>
</gene>
<name>A0A2V1DIZ4_9PLEO</name>
<dbReference type="Pfam" id="PF14295">
    <property type="entry name" value="PAN_4"/>
    <property type="match status" value="1"/>
</dbReference>
<dbReference type="Pfam" id="PF00024">
    <property type="entry name" value="PAN_1"/>
    <property type="match status" value="1"/>
</dbReference>
<dbReference type="Gene3D" id="3.50.4.10">
    <property type="entry name" value="Hepatocyte Growth Factor"/>
    <property type="match status" value="2"/>
</dbReference>
<evidence type="ECO:0000313" key="3">
    <source>
        <dbReference type="Proteomes" id="UP000244855"/>
    </source>
</evidence>
<feature type="non-terminal residue" evidence="2">
    <location>
        <position position="238"/>
    </location>
</feature>
<dbReference type="PROSITE" id="PS50948">
    <property type="entry name" value="PAN"/>
    <property type="match status" value="1"/>
</dbReference>
<dbReference type="InterPro" id="IPR003609">
    <property type="entry name" value="Pan_app"/>
</dbReference>
<dbReference type="AlphaFoldDB" id="A0A2V1DIZ4"/>
<evidence type="ECO:0000313" key="2">
    <source>
        <dbReference type="EMBL" id="PVH98166.1"/>
    </source>
</evidence>